<evidence type="ECO:0000259" key="2">
    <source>
        <dbReference type="Pfam" id="PF01266"/>
    </source>
</evidence>
<comment type="caution">
    <text evidence="3">The sequence shown here is derived from an EMBL/GenBank/DDBJ whole genome shotgun (WGS) entry which is preliminary data.</text>
</comment>
<dbReference type="GO" id="GO:0016491">
    <property type="term" value="F:oxidoreductase activity"/>
    <property type="evidence" value="ECO:0007669"/>
    <property type="project" value="UniProtKB-KW"/>
</dbReference>
<protein>
    <submittedName>
        <fullName evidence="3">FAD-binding oxidoreductase</fullName>
    </submittedName>
</protein>
<sequence length="423" mass="45579">MTIAVLGAGIVGLCTALELQRDGHAVIIVDPDEPGVRQAASYGNGTWLNPGSVLPMSTPGLWKQVPGFLLDPDGPFIIRWRYLPALAGWLMRFVLAGRTWQQVEICATRRYELNRNTAQDHAALATEAGRPDLIRCNGLMFVYPDQAAIDAERQSWQLRQNLGIRFRKIETAELHKRVPELSTAYSLGMQMEDGGQVVDPGAYCNALYQLAIRRGATHKTARATGFSFNGNRLTAVMTDAGAIPCDRAVIAAGVGSRDLARQAGDKVPLISERGYHVVIPNPGFDLPAGLMPSDGKMGVVMTPQGLRLAGQVELASVSAAPNWRRALILLNYGRRMFPALAAKADAVEEDVGSQNYWMGHRPSTPDGLPCIGPASRSPDIFHAFGHGHVGMIQAPATGRLVAALIAGRQPACDATAFVARRFG</sequence>
<keyword evidence="4" id="KW-1185">Reference proteome</keyword>
<feature type="domain" description="FAD dependent oxidoreductase" evidence="2">
    <location>
        <begin position="3"/>
        <end position="404"/>
    </location>
</feature>
<dbReference type="PANTHER" id="PTHR13847:SF289">
    <property type="entry name" value="GLYCINE OXIDASE"/>
    <property type="match status" value="1"/>
</dbReference>
<dbReference type="InterPro" id="IPR006076">
    <property type="entry name" value="FAD-dep_OxRdtase"/>
</dbReference>
<dbReference type="EMBL" id="QRGO01000001">
    <property type="protein sequence ID" value="RDV05799.1"/>
    <property type="molecule type" value="Genomic_DNA"/>
</dbReference>
<evidence type="ECO:0000313" key="4">
    <source>
        <dbReference type="Proteomes" id="UP000263993"/>
    </source>
</evidence>
<dbReference type="SUPFAM" id="SSF51905">
    <property type="entry name" value="FAD/NAD(P)-binding domain"/>
    <property type="match status" value="1"/>
</dbReference>
<gene>
    <name evidence="3" type="ORF">DXH78_09165</name>
</gene>
<dbReference type="Gene3D" id="3.30.9.10">
    <property type="entry name" value="D-Amino Acid Oxidase, subunit A, domain 2"/>
    <property type="match status" value="1"/>
</dbReference>
<evidence type="ECO:0000313" key="3">
    <source>
        <dbReference type="EMBL" id="RDV05799.1"/>
    </source>
</evidence>
<name>A0A371BDW6_9BRAD</name>
<proteinExistence type="predicted"/>
<dbReference type="Pfam" id="PF01266">
    <property type="entry name" value="DAO"/>
    <property type="match status" value="1"/>
</dbReference>
<dbReference type="Gene3D" id="3.50.50.60">
    <property type="entry name" value="FAD/NAD(P)-binding domain"/>
    <property type="match status" value="2"/>
</dbReference>
<dbReference type="Proteomes" id="UP000263993">
    <property type="component" value="Unassembled WGS sequence"/>
</dbReference>
<organism evidence="3 4">
    <name type="scientific">Undibacter mobilis</name>
    <dbReference type="NCBI Taxonomy" id="2292256"/>
    <lineage>
        <taxon>Bacteria</taxon>
        <taxon>Pseudomonadati</taxon>
        <taxon>Pseudomonadota</taxon>
        <taxon>Alphaproteobacteria</taxon>
        <taxon>Hyphomicrobiales</taxon>
        <taxon>Nitrobacteraceae</taxon>
        <taxon>Undibacter</taxon>
    </lineage>
</organism>
<evidence type="ECO:0000256" key="1">
    <source>
        <dbReference type="ARBA" id="ARBA00023002"/>
    </source>
</evidence>
<accession>A0A371BDW6</accession>
<dbReference type="GO" id="GO:0005737">
    <property type="term" value="C:cytoplasm"/>
    <property type="evidence" value="ECO:0007669"/>
    <property type="project" value="TreeGrafter"/>
</dbReference>
<dbReference type="SUPFAM" id="SSF54373">
    <property type="entry name" value="FAD-linked reductases, C-terminal domain"/>
    <property type="match status" value="1"/>
</dbReference>
<dbReference type="InterPro" id="IPR036188">
    <property type="entry name" value="FAD/NAD-bd_sf"/>
</dbReference>
<reference evidence="4" key="1">
    <citation type="submission" date="2018-08" db="EMBL/GenBank/DDBJ databases">
        <authorList>
            <person name="Kim S.-J."/>
            <person name="Jung G.-Y."/>
        </authorList>
    </citation>
    <scope>NUCLEOTIDE SEQUENCE [LARGE SCALE GENOMIC DNA]</scope>
    <source>
        <strain evidence="4">GY_H</strain>
    </source>
</reference>
<dbReference type="AlphaFoldDB" id="A0A371BDW6"/>
<keyword evidence="1" id="KW-0560">Oxidoreductase</keyword>
<dbReference type="PANTHER" id="PTHR13847">
    <property type="entry name" value="SARCOSINE DEHYDROGENASE-RELATED"/>
    <property type="match status" value="1"/>
</dbReference>
<dbReference type="OrthoDB" id="9805337at2"/>